<keyword evidence="3" id="KW-1185">Reference proteome</keyword>
<evidence type="ECO:0000313" key="2">
    <source>
        <dbReference type="EMBL" id="MQL86623.1"/>
    </source>
</evidence>
<proteinExistence type="predicted"/>
<protein>
    <submittedName>
        <fullName evidence="2">Uncharacterized protein</fullName>
    </submittedName>
</protein>
<dbReference type="EMBL" id="NMUH01000915">
    <property type="protein sequence ID" value="MQL86623.1"/>
    <property type="molecule type" value="Genomic_DNA"/>
</dbReference>
<sequence>MVLRQSLNGLWNHDSIRDRVFTVFNSCCTRGTSASFLVRSYTSHSLGARHLRACPVREVVTVVWDPHPRTPVEGVLQVAGVLKSQTLECGGKNGETSQQRQGARRAEEEGQ</sequence>
<dbReference type="AlphaFoldDB" id="A0A843V1B9"/>
<evidence type="ECO:0000256" key="1">
    <source>
        <dbReference type="SAM" id="MobiDB-lite"/>
    </source>
</evidence>
<dbReference type="Proteomes" id="UP000652761">
    <property type="component" value="Unassembled WGS sequence"/>
</dbReference>
<name>A0A843V1B9_COLES</name>
<feature type="region of interest" description="Disordered" evidence="1">
    <location>
        <begin position="89"/>
        <end position="111"/>
    </location>
</feature>
<organism evidence="2 3">
    <name type="scientific">Colocasia esculenta</name>
    <name type="common">Wild taro</name>
    <name type="synonym">Arum esculentum</name>
    <dbReference type="NCBI Taxonomy" id="4460"/>
    <lineage>
        <taxon>Eukaryota</taxon>
        <taxon>Viridiplantae</taxon>
        <taxon>Streptophyta</taxon>
        <taxon>Embryophyta</taxon>
        <taxon>Tracheophyta</taxon>
        <taxon>Spermatophyta</taxon>
        <taxon>Magnoliopsida</taxon>
        <taxon>Liliopsida</taxon>
        <taxon>Araceae</taxon>
        <taxon>Aroideae</taxon>
        <taxon>Colocasieae</taxon>
        <taxon>Colocasia</taxon>
    </lineage>
</organism>
<evidence type="ECO:0000313" key="3">
    <source>
        <dbReference type="Proteomes" id="UP000652761"/>
    </source>
</evidence>
<reference evidence="2" key="1">
    <citation type="submission" date="2017-07" db="EMBL/GenBank/DDBJ databases">
        <title>Taro Niue Genome Assembly and Annotation.</title>
        <authorList>
            <person name="Atibalentja N."/>
            <person name="Keating K."/>
            <person name="Fields C.J."/>
        </authorList>
    </citation>
    <scope>NUCLEOTIDE SEQUENCE</scope>
    <source>
        <strain evidence="2">Niue_2</strain>
        <tissue evidence="2">Leaf</tissue>
    </source>
</reference>
<gene>
    <name evidence="2" type="ORF">Taro_019146</name>
</gene>
<accession>A0A843V1B9</accession>
<comment type="caution">
    <text evidence="2">The sequence shown here is derived from an EMBL/GenBank/DDBJ whole genome shotgun (WGS) entry which is preliminary data.</text>
</comment>